<evidence type="ECO:0000313" key="3">
    <source>
        <dbReference type="Proteomes" id="UP000032680"/>
    </source>
</evidence>
<keyword evidence="3" id="KW-1185">Reference proteome</keyword>
<name>A0A0D6P430_9PROT</name>
<feature type="region of interest" description="Disordered" evidence="1">
    <location>
        <begin position="33"/>
        <end position="59"/>
    </location>
</feature>
<comment type="caution">
    <text evidence="2">The sequence shown here is derived from an EMBL/GenBank/DDBJ whole genome shotgun (WGS) entry which is preliminary data.</text>
</comment>
<accession>A0A0D6P430</accession>
<proteinExistence type="predicted"/>
<dbReference type="EMBL" id="BANB01000108">
    <property type="protein sequence ID" value="GAN76525.1"/>
    <property type="molecule type" value="Genomic_DNA"/>
</dbReference>
<dbReference type="Proteomes" id="UP000032680">
    <property type="component" value="Unassembled WGS sequence"/>
</dbReference>
<gene>
    <name evidence="2" type="ORF">Asru_0108_08</name>
</gene>
<protein>
    <submittedName>
        <fullName evidence="2">Uncharacterized protein</fullName>
    </submittedName>
</protein>
<sequence>MLIAASLAVVPTACTPADIGITGPGAVAAKPEMMPTQDDQSLPQVGVPMGNQPYAPTVLPTTGNSGRYYGY</sequence>
<evidence type="ECO:0000256" key="1">
    <source>
        <dbReference type="SAM" id="MobiDB-lite"/>
    </source>
</evidence>
<dbReference type="AlphaFoldDB" id="A0A0D6P430"/>
<reference evidence="2 3" key="1">
    <citation type="submission" date="2012-11" db="EMBL/GenBank/DDBJ databases">
        <title>Whole genome sequence of Acidisphaera rubrifaciens HS-AP3.</title>
        <authorList>
            <person name="Azuma Y."/>
            <person name="Higashiura N."/>
            <person name="Hirakawa H."/>
            <person name="Matsushita K."/>
        </authorList>
    </citation>
    <scope>NUCLEOTIDE SEQUENCE [LARGE SCALE GENOMIC DNA]</scope>
    <source>
        <strain evidence="2 3">HS-AP3</strain>
    </source>
</reference>
<evidence type="ECO:0000313" key="2">
    <source>
        <dbReference type="EMBL" id="GAN76525.1"/>
    </source>
</evidence>
<organism evidence="2 3">
    <name type="scientific">Acidisphaera rubrifaciens HS-AP3</name>
    <dbReference type="NCBI Taxonomy" id="1231350"/>
    <lineage>
        <taxon>Bacteria</taxon>
        <taxon>Pseudomonadati</taxon>
        <taxon>Pseudomonadota</taxon>
        <taxon>Alphaproteobacteria</taxon>
        <taxon>Acetobacterales</taxon>
        <taxon>Acetobacteraceae</taxon>
        <taxon>Acidisphaera</taxon>
    </lineage>
</organism>